<feature type="non-terminal residue" evidence="2">
    <location>
        <position position="1"/>
    </location>
</feature>
<gene>
    <name evidence="2" type="ORF">Tco_0653322</name>
</gene>
<accession>A0ABQ4X0H3</accession>
<proteinExistence type="predicted"/>
<reference evidence="2" key="1">
    <citation type="journal article" date="2022" name="Int. J. Mol. Sci.">
        <title>Draft Genome of Tanacetum Coccineum: Genomic Comparison of Closely Related Tanacetum-Family Plants.</title>
        <authorList>
            <person name="Yamashiro T."/>
            <person name="Shiraishi A."/>
            <person name="Nakayama K."/>
            <person name="Satake H."/>
        </authorList>
    </citation>
    <scope>NUCLEOTIDE SEQUENCE</scope>
</reference>
<feature type="coiled-coil region" evidence="1">
    <location>
        <begin position="83"/>
        <end position="110"/>
    </location>
</feature>
<protein>
    <submittedName>
        <fullName evidence="2">Uncharacterized protein</fullName>
    </submittedName>
</protein>
<evidence type="ECO:0000313" key="3">
    <source>
        <dbReference type="Proteomes" id="UP001151760"/>
    </source>
</evidence>
<keyword evidence="1" id="KW-0175">Coiled coil</keyword>
<keyword evidence="3" id="KW-1185">Reference proteome</keyword>
<dbReference type="EMBL" id="BQNB010009086">
    <property type="protein sequence ID" value="GJS58538.1"/>
    <property type="molecule type" value="Genomic_DNA"/>
</dbReference>
<sequence>IAYADVLRVRGIDTRVVVEAVDREEIDMGTRGSIEVRVDRVTHPVIADDILEPVQEEGAIEVTYETLGDLVQRFHDHTEEIPSANMLERIREMERDNMRLRDMIDVASQRVTRSQRKELRVQREMRQIRHFRFYDHMRIARLEACARRHLDYHS</sequence>
<dbReference type="Proteomes" id="UP001151760">
    <property type="component" value="Unassembled WGS sequence"/>
</dbReference>
<reference evidence="2" key="2">
    <citation type="submission" date="2022-01" db="EMBL/GenBank/DDBJ databases">
        <authorList>
            <person name="Yamashiro T."/>
            <person name="Shiraishi A."/>
            <person name="Satake H."/>
            <person name="Nakayama K."/>
        </authorList>
    </citation>
    <scope>NUCLEOTIDE SEQUENCE</scope>
</reference>
<comment type="caution">
    <text evidence="2">The sequence shown here is derived from an EMBL/GenBank/DDBJ whole genome shotgun (WGS) entry which is preliminary data.</text>
</comment>
<name>A0ABQ4X0H3_9ASTR</name>
<organism evidence="2 3">
    <name type="scientific">Tanacetum coccineum</name>
    <dbReference type="NCBI Taxonomy" id="301880"/>
    <lineage>
        <taxon>Eukaryota</taxon>
        <taxon>Viridiplantae</taxon>
        <taxon>Streptophyta</taxon>
        <taxon>Embryophyta</taxon>
        <taxon>Tracheophyta</taxon>
        <taxon>Spermatophyta</taxon>
        <taxon>Magnoliopsida</taxon>
        <taxon>eudicotyledons</taxon>
        <taxon>Gunneridae</taxon>
        <taxon>Pentapetalae</taxon>
        <taxon>asterids</taxon>
        <taxon>campanulids</taxon>
        <taxon>Asterales</taxon>
        <taxon>Asteraceae</taxon>
        <taxon>Asteroideae</taxon>
        <taxon>Anthemideae</taxon>
        <taxon>Anthemidinae</taxon>
        <taxon>Tanacetum</taxon>
    </lineage>
</organism>
<evidence type="ECO:0000313" key="2">
    <source>
        <dbReference type="EMBL" id="GJS58538.1"/>
    </source>
</evidence>
<evidence type="ECO:0000256" key="1">
    <source>
        <dbReference type="SAM" id="Coils"/>
    </source>
</evidence>